<gene>
    <name evidence="3" type="ORF">EK21DRAFT_114291</name>
</gene>
<dbReference type="EMBL" id="ML978219">
    <property type="protein sequence ID" value="KAF2027942.1"/>
    <property type="molecule type" value="Genomic_DNA"/>
</dbReference>
<feature type="compositionally biased region" description="Low complexity" evidence="1">
    <location>
        <begin position="308"/>
        <end position="332"/>
    </location>
</feature>
<feature type="region of interest" description="Disordered" evidence="1">
    <location>
        <begin position="265"/>
        <end position="339"/>
    </location>
</feature>
<feature type="region of interest" description="Disordered" evidence="1">
    <location>
        <begin position="353"/>
        <end position="390"/>
    </location>
</feature>
<keyword evidence="2" id="KW-0812">Transmembrane</keyword>
<keyword evidence="4" id="KW-1185">Reference proteome</keyword>
<accession>A0A9P4H5J0</accession>
<comment type="caution">
    <text evidence="3">The sequence shown here is derived from an EMBL/GenBank/DDBJ whole genome shotgun (WGS) entry which is preliminary data.</text>
</comment>
<sequence>MSYGFWVSLFVATLGISQFLEGTLILLALLFAFLVVGGFFAIVFAVCAVVSIVQVLSGGDDAYPVLPGYEEALRLDVPLQAGQDEPGPCPLCKSLPPNPRPYGPTCTYHRDQLRVITSQGLSGTYSSHQAPLSTADVWMSSSQDDKVLGNHKAAEDSQRVTQGTFNRHSTHLPAWVHIGLTSSSKDIIPLPNEVSESFSPGTINAKNYKADKRAQLESIRTSDPWRSQYLTVALGRKSFDPGKPGAIDGSQAIEPWRLVSEHNTAPSSLQSYDDHGVQNPTRNGPRGDEAQQDHLSTLRNEPERFPESPSASFSATSGSDQSDSDTPPTSISNASSSPTLEMSELALDGIGAQDEDHNTAPRVEQKSKSLIDDPVQDVTSPTSGSEASVSPLPYKCLQCNLFFASHGKLK</sequence>
<dbReference type="AlphaFoldDB" id="A0A9P4H5J0"/>
<protein>
    <submittedName>
        <fullName evidence="3">Uncharacterized protein</fullName>
    </submittedName>
</protein>
<feature type="compositionally biased region" description="Basic and acidic residues" evidence="1">
    <location>
        <begin position="354"/>
        <end position="371"/>
    </location>
</feature>
<evidence type="ECO:0000256" key="2">
    <source>
        <dbReference type="SAM" id="Phobius"/>
    </source>
</evidence>
<keyword evidence="2" id="KW-0472">Membrane</keyword>
<reference evidence="3" key="1">
    <citation type="journal article" date="2020" name="Stud. Mycol.">
        <title>101 Dothideomycetes genomes: a test case for predicting lifestyles and emergence of pathogens.</title>
        <authorList>
            <person name="Haridas S."/>
            <person name="Albert R."/>
            <person name="Binder M."/>
            <person name="Bloem J."/>
            <person name="Labutti K."/>
            <person name="Salamov A."/>
            <person name="Andreopoulos B."/>
            <person name="Baker S."/>
            <person name="Barry K."/>
            <person name="Bills G."/>
            <person name="Bluhm B."/>
            <person name="Cannon C."/>
            <person name="Castanera R."/>
            <person name="Culley D."/>
            <person name="Daum C."/>
            <person name="Ezra D."/>
            <person name="Gonzalez J."/>
            <person name="Henrissat B."/>
            <person name="Kuo A."/>
            <person name="Liang C."/>
            <person name="Lipzen A."/>
            <person name="Lutzoni F."/>
            <person name="Magnuson J."/>
            <person name="Mondo S."/>
            <person name="Nolan M."/>
            <person name="Ohm R."/>
            <person name="Pangilinan J."/>
            <person name="Park H.-J."/>
            <person name="Ramirez L."/>
            <person name="Alfaro M."/>
            <person name="Sun H."/>
            <person name="Tritt A."/>
            <person name="Yoshinaga Y."/>
            <person name="Zwiers L.-H."/>
            <person name="Turgeon B."/>
            <person name="Goodwin S."/>
            <person name="Spatafora J."/>
            <person name="Crous P."/>
            <person name="Grigoriev I."/>
        </authorList>
    </citation>
    <scope>NUCLEOTIDE SEQUENCE</scope>
    <source>
        <strain evidence="3">CBS 110217</strain>
    </source>
</reference>
<dbReference type="Proteomes" id="UP000799777">
    <property type="component" value="Unassembled WGS sequence"/>
</dbReference>
<feature type="transmembrane region" description="Helical" evidence="2">
    <location>
        <begin position="29"/>
        <end position="53"/>
    </location>
</feature>
<evidence type="ECO:0000313" key="4">
    <source>
        <dbReference type="Proteomes" id="UP000799777"/>
    </source>
</evidence>
<evidence type="ECO:0000313" key="3">
    <source>
        <dbReference type="EMBL" id="KAF2027942.1"/>
    </source>
</evidence>
<evidence type="ECO:0000256" key="1">
    <source>
        <dbReference type="SAM" id="MobiDB-lite"/>
    </source>
</evidence>
<organism evidence="3 4">
    <name type="scientific">Setomelanomma holmii</name>
    <dbReference type="NCBI Taxonomy" id="210430"/>
    <lineage>
        <taxon>Eukaryota</taxon>
        <taxon>Fungi</taxon>
        <taxon>Dikarya</taxon>
        <taxon>Ascomycota</taxon>
        <taxon>Pezizomycotina</taxon>
        <taxon>Dothideomycetes</taxon>
        <taxon>Pleosporomycetidae</taxon>
        <taxon>Pleosporales</taxon>
        <taxon>Pleosporineae</taxon>
        <taxon>Phaeosphaeriaceae</taxon>
        <taxon>Setomelanomma</taxon>
    </lineage>
</organism>
<feature type="compositionally biased region" description="Polar residues" evidence="1">
    <location>
        <begin position="377"/>
        <end position="388"/>
    </location>
</feature>
<keyword evidence="2" id="KW-1133">Transmembrane helix</keyword>
<name>A0A9P4H5J0_9PLEO</name>
<proteinExistence type="predicted"/>